<dbReference type="Pfam" id="PF07734">
    <property type="entry name" value="FBA_1"/>
    <property type="match status" value="1"/>
</dbReference>
<dbReference type="PANTHER" id="PTHR31672">
    <property type="entry name" value="BNACNNG10540D PROTEIN"/>
    <property type="match status" value="1"/>
</dbReference>
<evidence type="ECO:0000313" key="2">
    <source>
        <dbReference type="EMBL" id="OMO96925.1"/>
    </source>
</evidence>
<dbReference type="InterPro" id="IPR036047">
    <property type="entry name" value="F-box-like_dom_sf"/>
</dbReference>
<dbReference type="EMBL" id="AWUE01015535">
    <property type="protein sequence ID" value="OMO96925.1"/>
    <property type="molecule type" value="Genomic_DNA"/>
</dbReference>
<dbReference type="STRING" id="93759.A0A1R3JQ18"/>
<dbReference type="OrthoDB" id="687122at2759"/>
<dbReference type="InterPro" id="IPR006527">
    <property type="entry name" value="F-box-assoc_dom_typ1"/>
</dbReference>
<dbReference type="InterPro" id="IPR050796">
    <property type="entry name" value="SCF_F-box_component"/>
</dbReference>
<dbReference type="InterPro" id="IPR017451">
    <property type="entry name" value="F-box-assoc_interact_dom"/>
</dbReference>
<comment type="caution">
    <text evidence="2">The sequence shown here is derived from an EMBL/GenBank/DDBJ whole genome shotgun (WGS) entry which is preliminary data.</text>
</comment>
<reference evidence="3" key="1">
    <citation type="submission" date="2013-09" db="EMBL/GenBank/DDBJ databases">
        <title>Corchorus olitorius genome sequencing.</title>
        <authorList>
            <person name="Alam M."/>
            <person name="Haque M.S."/>
            <person name="Islam M.S."/>
            <person name="Emdad E.M."/>
            <person name="Islam M.M."/>
            <person name="Ahmed B."/>
            <person name="Halim A."/>
            <person name="Hossen Q.M.M."/>
            <person name="Hossain M.Z."/>
            <person name="Ahmed R."/>
            <person name="Khan M.M."/>
            <person name="Islam R."/>
            <person name="Rashid M.M."/>
            <person name="Khan S.A."/>
            <person name="Rahman M.S."/>
            <person name="Alam M."/>
            <person name="Yahiya A.S."/>
            <person name="Khan M.S."/>
            <person name="Azam M.S."/>
            <person name="Haque T."/>
            <person name="Lashkar M.Z.H."/>
            <person name="Akhand A.I."/>
            <person name="Morshed G."/>
            <person name="Roy S."/>
            <person name="Uddin K.S."/>
            <person name="Rabeya T."/>
            <person name="Hossain A.S."/>
            <person name="Chowdhury A."/>
            <person name="Snigdha A.R."/>
            <person name="Mortoza M.S."/>
            <person name="Matin S.A."/>
            <person name="Hoque S.M.E."/>
            <person name="Islam M.K."/>
            <person name="Roy D.K."/>
            <person name="Haider R."/>
            <person name="Moosa M.M."/>
            <person name="Elias S.M."/>
            <person name="Hasan A.M."/>
            <person name="Jahan S."/>
            <person name="Shafiuddin M."/>
            <person name="Mahmood N."/>
            <person name="Shommy N.S."/>
        </authorList>
    </citation>
    <scope>NUCLEOTIDE SEQUENCE [LARGE SCALE GENOMIC DNA]</scope>
    <source>
        <strain evidence="3">cv. O-4</strain>
    </source>
</reference>
<gene>
    <name evidence="2" type="ORF">COLO4_14961</name>
</gene>
<feature type="domain" description="F-box" evidence="1">
    <location>
        <begin position="12"/>
        <end position="52"/>
    </location>
</feature>
<sequence>MKKSQCLGFEHLPLETLFEIIVRLPFSSLGRLKCTSKFWYDFLMDSNVIDLHLRHSIQNLGFICANDIKVYYVGGEAYAKTVYHVGGHQSGPSSDNIEKIKPFDVSNDHPFPYDPHSGSAGGLLAYFAPAPENSFYICNPITREHVKVPPQNPEFPYELGWGFGYSSSLKDYKLVRFGYGGVETCITSLGYSSFHRKTISSMKRNFHGVKPNPIFFGAMYSLSSNSWGELGHVPFLPWGLHVDLNGSLFWLIWNFFYEGEEMIMSFNIDTKKFKALRGPPVEIQATSRVPMLMNIGGDTLAFVDKLNYWDSFKIWVLMDHEKGLWVNKGNFIMDNGWKAAPWGILCGLI</sequence>
<keyword evidence="3" id="KW-1185">Reference proteome</keyword>
<protein>
    <recommendedName>
        <fullName evidence="1">F-box domain-containing protein</fullName>
    </recommendedName>
</protein>
<dbReference type="SMART" id="SM00256">
    <property type="entry name" value="FBOX"/>
    <property type="match status" value="1"/>
</dbReference>
<organism evidence="2 3">
    <name type="scientific">Corchorus olitorius</name>
    <dbReference type="NCBI Taxonomy" id="93759"/>
    <lineage>
        <taxon>Eukaryota</taxon>
        <taxon>Viridiplantae</taxon>
        <taxon>Streptophyta</taxon>
        <taxon>Embryophyta</taxon>
        <taxon>Tracheophyta</taxon>
        <taxon>Spermatophyta</taxon>
        <taxon>Magnoliopsida</taxon>
        <taxon>eudicotyledons</taxon>
        <taxon>Gunneridae</taxon>
        <taxon>Pentapetalae</taxon>
        <taxon>rosids</taxon>
        <taxon>malvids</taxon>
        <taxon>Malvales</taxon>
        <taxon>Malvaceae</taxon>
        <taxon>Grewioideae</taxon>
        <taxon>Apeibeae</taxon>
        <taxon>Corchorus</taxon>
    </lineage>
</organism>
<dbReference type="Proteomes" id="UP000187203">
    <property type="component" value="Unassembled WGS sequence"/>
</dbReference>
<accession>A0A1R3JQ18</accession>
<dbReference type="AlphaFoldDB" id="A0A1R3JQ18"/>
<dbReference type="SUPFAM" id="SSF81383">
    <property type="entry name" value="F-box domain"/>
    <property type="match status" value="1"/>
</dbReference>
<dbReference type="InterPro" id="IPR001810">
    <property type="entry name" value="F-box_dom"/>
</dbReference>
<evidence type="ECO:0000259" key="1">
    <source>
        <dbReference type="SMART" id="SM00256"/>
    </source>
</evidence>
<evidence type="ECO:0000313" key="3">
    <source>
        <dbReference type="Proteomes" id="UP000187203"/>
    </source>
</evidence>
<dbReference type="Pfam" id="PF00646">
    <property type="entry name" value="F-box"/>
    <property type="match status" value="1"/>
</dbReference>
<name>A0A1R3JQ18_9ROSI</name>
<proteinExistence type="predicted"/>
<dbReference type="NCBIfam" id="TIGR01640">
    <property type="entry name" value="F_box_assoc_1"/>
    <property type="match status" value="1"/>
</dbReference>